<dbReference type="PANTHER" id="PTHR12631:SF10">
    <property type="entry name" value="BETA-XYLOSIDASE-LIKE PROTEIN-RELATED"/>
    <property type="match status" value="1"/>
</dbReference>
<dbReference type="Proteomes" id="UP000037482">
    <property type="component" value="Unassembled WGS sequence"/>
</dbReference>
<comment type="caution">
    <text evidence="5">The sequence shown here is derived from an EMBL/GenBank/DDBJ whole genome shotgun (WGS) entry which is preliminary data.</text>
</comment>
<reference evidence="5 6" key="1">
    <citation type="submission" date="2015-06" db="EMBL/GenBank/DDBJ databases">
        <title>Draft Genome of Serratia marcescens Strain AH0650_Sm1.</title>
        <authorList>
            <person name="Wan Y."/>
            <person name="Gorrie C."/>
            <person name="Holt K."/>
        </authorList>
    </citation>
    <scope>NUCLEOTIDE SEQUENCE [LARGE SCALE GENOMIC DNA]</scope>
    <source>
        <strain evidence="5 6">AH0650_Sm1</strain>
    </source>
</reference>
<dbReference type="InterPro" id="IPR051923">
    <property type="entry name" value="Glycosyl_Hydrolase_39"/>
</dbReference>
<dbReference type="EMBL" id="LFJS01000012">
    <property type="protein sequence ID" value="KMU51443.1"/>
    <property type="molecule type" value="Genomic_DNA"/>
</dbReference>
<evidence type="ECO:0000256" key="2">
    <source>
        <dbReference type="ARBA" id="ARBA00023295"/>
    </source>
</evidence>
<dbReference type="GO" id="GO:0000272">
    <property type="term" value="P:polysaccharide catabolic process"/>
    <property type="evidence" value="ECO:0007669"/>
    <property type="project" value="InterPro"/>
</dbReference>
<dbReference type="SUPFAM" id="SSF51445">
    <property type="entry name" value="(Trans)glycosidases"/>
    <property type="match status" value="1"/>
</dbReference>
<dbReference type="Gene3D" id="3.20.20.80">
    <property type="entry name" value="Glycosidases"/>
    <property type="match status" value="1"/>
</dbReference>
<dbReference type="AlphaFoldDB" id="A0A656VHY7"/>
<comment type="similarity">
    <text evidence="3">Belongs to the glycosyl hydrolase 5 (cellulase A) family.</text>
</comment>
<dbReference type="Pfam" id="PF00150">
    <property type="entry name" value="Cellulase"/>
    <property type="match status" value="1"/>
</dbReference>
<proteinExistence type="inferred from homology"/>
<evidence type="ECO:0000256" key="1">
    <source>
        <dbReference type="ARBA" id="ARBA00022801"/>
    </source>
</evidence>
<keyword evidence="2 3" id="KW-0326">Glycosidase</keyword>
<evidence type="ECO:0000256" key="3">
    <source>
        <dbReference type="RuleBase" id="RU361153"/>
    </source>
</evidence>
<keyword evidence="1 3" id="KW-0378">Hydrolase</keyword>
<accession>A0A656VHY7</accession>
<organism evidence="5 6">
    <name type="scientific">Serratia marcescens</name>
    <dbReference type="NCBI Taxonomy" id="615"/>
    <lineage>
        <taxon>Bacteria</taxon>
        <taxon>Pseudomonadati</taxon>
        <taxon>Pseudomonadota</taxon>
        <taxon>Gammaproteobacteria</taxon>
        <taxon>Enterobacterales</taxon>
        <taxon>Yersiniaceae</taxon>
        <taxon>Serratia</taxon>
    </lineage>
</organism>
<feature type="domain" description="Glycoside hydrolase family 5" evidence="4">
    <location>
        <begin position="35"/>
        <end position="296"/>
    </location>
</feature>
<dbReference type="InterPro" id="IPR017853">
    <property type="entry name" value="GH"/>
</dbReference>
<evidence type="ECO:0000313" key="5">
    <source>
        <dbReference type="EMBL" id="KMU51443.1"/>
    </source>
</evidence>
<evidence type="ECO:0000313" key="6">
    <source>
        <dbReference type="Proteomes" id="UP000037482"/>
    </source>
</evidence>
<protein>
    <recommendedName>
        <fullName evidence="4">Glycoside hydrolase family 5 domain-containing protein</fullName>
    </recommendedName>
</protein>
<evidence type="ECO:0000259" key="4">
    <source>
        <dbReference type="Pfam" id="PF00150"/>
    </source>
</evidence>
<dbReference type="GO" id="GO:0004553">
    <property type="term" value="F:hydrolase activity, hydrolyzing O-glycosyl compounds"/>
    <property type="evidence" value="ECO:0007669"/>
    <property type="project" value="InterPro"/>
</dbReference>
<dbReference type="RefSeq" id="WP_080350751.1">
    <property type="nucleotide sequence ID" value="NZ_CABHIE010000001.1"/>
</dbReference>
<dbReference type="PANTHER" id="PTHR12631">
    <property type="entry name" value="ALPHA-L-IDURONIDASE"/>
    <property type="match status" value="1"/>
</dbReference>
<dbReference type="InterPro" id="IPR001547">
    <property type="entry name" value="Glyco_hydro_5"/>
</dbReference>
<gene>
    <name evidence="5" type="ORF">AB868_02186</name>
</gene>
<name>A0A656VHY7_SERMA</name>
<sequence length="397" mass="45169">MNSSKLGKFTSILLLMVVVPSYAFEFGVGVHLRSYGEEAKKYVDLVKQSNFNAIREDFTWDQVERVPGEYSVNGKMRKVDDFINSSRKYDINTLLVLDYGNKNITGRNYPTSDDEIKKFADYAQWTAERYKGKVKYYEIWNEWLVGSGVPKNFSRPDDSVYLKLVKITSMAIRKVDPEAIIITGSLNPLVHRDRKWMLDLIKNGLLNYVDGISLHPYSYMLPNKQLNTPKNAILNISSFENQVRKEAGRDVPFYITEMGYPTYSGASGISEVDAANWIVEYSILAKQTGYIKGVWWYDLINDGNSAENKEFNFGFYTHDLQEKKSAVQIKKLGSVIRSSTLSAQSERSTVPMKSYQLSSEPQSSWSVYNLQSDNGNITIRCPSVATDNSDSLCEISK</sequence>